<protein>
    <recommendedName>
        <fullName evidence="3">DUF559 domain-containing protein</fullName>
    </recommendedName>
</protein>
<evidence type="ECO:0008006" key="3">
    <source>
        <dbReference type="Google" id="ProtNLM"/>
    </source>
</evidence>
<dbReference type="AlphaFoldDB" id="A0A1A3NCI4"/>
<keyword evidence="2" id="KW-1185">Reference proteome</keyword>
<dbReference type="SUPFAM" id="SSF52980">
    <property type="entry name" value="Restriction endonuclease-like"/>
    <property type="match status" value="1"/>
</dbReference>
<dbReference type="Proteomes" id="UP000093629">
    <property type="component" value="Unassembled WGS sequence"/>
</dbReference>
<dbReference type="InterPro" id="IPR011335">
    <property type="entry name" value="Restrct_endonuc-II-like"/>
</dbReference>
<organism evidence="1 2">
    <name type="scientific">Mycobacterium asiaticum</name>
    <dbReference type="NCBI Taxonomy" id="1790"/>
    <lineage>
        <taxon>Bacteria</taxon>
        <taxon>Bacillati</taxon>
        <taxon>Actinomycetota</taxon>
        <taxon>Actinomycetes</taxon>
        <taxon>Mycobacteriales</taxon>
        <taxon>Mycobacteriaceae</taxon>
        <taxon>Mycobacterium</taxon>
    </lineage>
</organism>
<gene>
    <name evidence="1" type="ORF">A5636_17425</name>
</gene>
<name>A0A1A3NCI4_MYCAS</name>
<dbReference type="Gene3D" id="3.40.960.10">
    <property type="entry name" value="VSR Endonuclease"/>
    <property type="match status" value="1"/>
</dbReference>
<comment type="caution">
    <text evidence="1">The sequence shown here is derived from an EMBL/GenBank/DDBJ whole genome shotgun (WGS) entry which is preliminary data.</text>
</comment>
<evidence type="ECO:0000313" key="2">
    <source>
        <dbReference type="Proteomes" id="UP000093629"/>
    </source>
</evidence>
<reference evidence="1 2" key="1">
    <citation type="submission" date="2016-06" db="EMBL/GenBank/DDBJ databases">
        <authorList>
            <person name="Kjaerup R.B."/>
            <person name="Dalgaard T.S."/>
            <person name="Juul-Madsen H.R."/>
        </authorList>
    </citation>
    <scope>NUCLEOTIDE SEQUENCE [LARGE SCALE GENOMIC DNA]</scope>
    <source>
        <strain evidence="1 2">1245139.5</strain>
    </source>
</reference>
<evidence type="ECO:0000313" key="1">
    <source>
        <dbReference type="EMBL" id="OBK19828.1"/>
    </source>
</evidence>
<accession>A0A1A3NCI4</accession>
<sequence>MAAMVFRRNEALRRADVTRHELRRWYRPVFPGVYVAAGQQLSLRDRTQAAWLWSQRRWVVAGLAASALHGAQWVDAGTPIELICSNTHPPRGILARKQTLTDAEISCVAGLPVTSVVRTAYDLGRLLTRAEAVARLDALMRATSFSADAVLHLAERYPAARGIRTLRAALDLVDAGAASPRESALRLLLIDAGLPAPRTQIPIVVKYHTLAVLDMGWSEYGVAVEYDGDQHRADRGRYVWDQRRLRKLEDLGWIIIRVIAEDPPDEVVERVKHALLLRGWRAGDAPVRALAG</sequence>
<dbReference type="EMBL" id="LZLQ01000011">
    <property type="protein sequence ID" value="OBK19828.1"/>
    <property type="molecule type" value="Genomic_DNA"/>
</dbReference>
<dbReference type="OrthoDB" id="3173471at2"/>
<proteinExistence type="predicted"/>